<reference evidence="2 3" key="2">
    <citation type="submission" date="2016-05" db="EMBL/GenBank/DDBJ databases">
        <title>Lineage-specific infection strategies underlie the spectrum of fungal disease in amphibians.</title>
        <authorList>
            <person name="Cuomo C.A."/>
            <person name="Farrer R.A."/>
            <person name="James T."/>
            <person name="Longcore J."/>
            <person name="Birren B."/>
        </authorList>
    </citation>
    <scope>NUCLEOTIDE SEQUENCE [LARGE SCALE GENOMIC DNA]</scope>
    <source>
        <strain evidence="2 3">JEL423</strain>
    </source>
</reference>
<evidence type="ECO:0000256" key="1">
    <source>
        <dbReference type="SAM" id="MobiDB-lite"/>
    </source>
</evidence>
<gene>
    <name evidence="2" type="ORF">BDEG_24812</name>
</gene>
<dbReference type="AlphaFoldDB" id="A0A177WMU6"/>
<proteinExistence type="predicted"/>
<protein>
    <submittedName>
        <fullName evidence="2">Uncharacterized protein</fullName>
    </submittedName>
</protein>
<feature type="compositionally biased region" description="Basic and acidic residues" evidence="1">
    <location>
        <begin position="17"/>
        <end position="32"/>
    </location>
</feature>
<reference evidence="2 3" key="1">
    <citation type="submission" date="2006-10" db="EMBL/GenBank/DDBJ databases">
        <title>The Genome Sequence of Batrachochytrium dendrobatidis JEL423.</title>
        <authorList>
            <consortium name="The Broad Institute Genome Sequencing Platform"/>
            <person name="Birren B."/>
            <person name="Lander E."/>
            <person name="Galagan J."/>
            <person name="Cuomo C."/>
            <person name="Devon K."/>
            <person name="Jaffe D."/>
            <person name="Butler J."/>
            <person name="Alvarez P."/>
            <person name="Gnerre S."/>
            <person name="Grabherr M."/>
            <person name="Kleber M."/>
            <person name="Mauceli E."/>
            <person name="Brockman W."/>
            <person name="Young S."/>
            <person name="LaButti K."/>
            <person name="Sykes S."/>
            <person name="DeCaprio D."/>
            <person name="Crawford M."/>
            <person name="Koehrsen M."/>
            <person name="Engels R."/>
            <person name="Montgomery P."/>
            <person name="Pearson M."/>
            <person name="Howarth C."/>
            <person name="Larson L."/>
            <person name="White J."/>
            <person name="O'Leary S."/>
            <person name="Kodira C."/>
            <person name="Zeng Q."/>
            <person name="Yandava C."/>
            <person name="Alvarado L."/>
            <person name="Longcore J."/>
            <person name="James T."/>
        </authorList>
    </citation>
    <scope>NUCLEOTIDE SEQUENCE [LARGE SCALE GENOMIC DNA]</scope>
    <source>
        <strain evidence="2 3">JEL423</strain>
    </source>
</reference>
<evidence type="ECO:0000313" key="2">
    <source>
        <dbReference type="EMBL" id="OAJ41172.1"/>
    </source>
</evidence>
<sequence length="744" mass="84850">MATMIPQLQRHILSMSTDEKKSGRDRYGRTDSLDSLDSLNASSSHPLKPITAKSDEEQMDSTVTLMTASADPTPRPSTYTEHLKHPKAQWNSQYSFKKDIDVAKADSHGLDHSSTTVKSQALSQHPLFSAASYEKQPPHQDLTLIHRGMTALNFSSELDIKGNFLRTINLGAVEKLANALLRLELDEADALLCRLPRIAASKHLNEHRTIISGLYCGLLENILALHSAARQQAQHQQFSEMMEHLAAIAHDLFEYIISHDIIIDPKLIYAVADHLRFSRYFTKAIFRILSRLQKDQWTDACYSWSLASSLLKRPVMVIASENRISASVQHFLSKSYVSPKKIEQEVSSIITAMAEGNLYTSDGRALSPDNRAKLLRWTRLRLKFEEVWRWYVRVLDVPNWNNDSELDLELLTVKENALGLLADILVVARSYNEYDYAWYIFETSVMSDRYVFATVMGVCRDAFCESSNTDTRDIWEARAWALYRKSSSRHDSHPYQFDEGFLLELVQLVIEMKNQPIRLRHLDRIFKDIESQCTLEYFPITEKLLKIIIQQCWETVDLHARAPEWNAVFNRIFSIYSLSKHLCAVEDAHAVQDIANSTAVHHSTPHSIRSSHHPNYLISDPTFVTLLQICTVSGHFDEFKLLNQDLPDRAVANEDSMANVKRGFAAYLGYYVIESEDRTELLDGSSLPKSKPMKAESESDENFDDVVFEQDVKTARSYGFVLMEQMVSILAESVEGVIIKELCT</sequence>
<name>A0A177WMU6_BATDL</name>
<feature type="compositionally biased region" description="Low complexity" evidence="1">
    <location>
        <begin position="33"/>
        <end position="44"/>
    </location>
</feature>
<dbReference type="VEuPathDB" id="FungiDB:BDEG_24812"/>
<accession>A0A177WMU6</accession>
<dbReference type="EMBL" id="DS022305">
    <property type="protein sequence ID" value="OAJ41172.1"/>
    <property type="molecule type" value="Genomic_DNA"/>
</dbReference>
<feature type="region of interest" description="Disordered" evidence="1">
    <location>
        <begin position="683"/>
        <end position="702"/>
    </location>
</feature>
<dbReference type="Proteomes" id="UP000077115">
    <property type="component" value="Unassembled WGS sequence"/>
</dbReference>
<feature type="region of interest" description="Disordered" evidence="1">
    <location>
        <begin position="1"/>
        <end position="59"/>
    </location>
</feature>
<organism evidence="2 3">
    <name type="scientific">Batrachochytrium dendrobatidis (strain JEL423)</name>
    <dbReference type="NCBI Taxonomy" id="403673"/>
    <lineage>
        <taxon>Eukaryota</taxon>
        <taxon>Fungi</taxon>
        <taxon>Fungi incertae sedis</taxon>
        <taxon>Chytridiomycota</taxon>
        <taxon>Chytridiomycota incertae sedis</taxon>
        <taxon>Chytridiomycetes</taxon>
        <taxon>Rhizophydiales</taxon>
        <taxon>Rhizophydiales incertae sedis</taxon>
        <taxon>Batrachochytrium</taxon>
    </lineage>
</organism>
<evidence type="ECO:0000313" key="3">
    <source>
        <dbReference type="Proteomes" id="UP000077115"/>
    </source>
</evidence>